<comment type="caution">
    <text evidence="2">The sequence shown here is derived from an EMBL/GenBank/DDBJ whole genome shotgun (WGS) entry which is preliminary data.</text>
</comment>
<gene>
    <name evidence="2" type="ORF">ATANTOWER_012429</name>
</gene>
<evidence type="ECO:0000313" key="3">
    <source>
        <dbReference type="Proteomes" id="UP001345963"/>
    </source>
</evidence>
<sequence>MLLPCRFCTRMSLICPMNSSRSNQSSQWCPAIRTALWKSGRDTELRGRRRTRLQSVIRPAHRDTVDCLISTPTSLLHTAASSVSAARSEPPSSGRRRRRKEPLHLVGVPEIHDARNLKMFYSDLGVHWAHRLPELPGYSCCAVDARLVLLRSC</sequence>
<name>A0ABU7B8V9_9TELE</name>
<reference evidence="2 3" key="1">
    <citation type="submission" date="2021-07" db="EMBL/GenBank/DDBJ databases">
        <authorList>
            <person name="Palmer J.M."/>
        </authorList>
    </citation>
    <scope>NUCLEOTIDE SEQUENCE [LARGE SCALE GENOMIC DNA]</scope>
    <source>
        <strain evidence="2 3">AT_MEX2019</strain>
        <tissue evidence="2">Muscle</tissue>
    </source>
</reference>
<evidence type="ECO:0000313" key="2">
    <source>
        <dbReference type="EMBL" id="MED6246075.1"/>
    </source>
</evidence>
<evidence type="ECO:0000256" key="1">
    <source>
        <dbReference type="SAM" id="MobiDB-lite"/>
    </source>
</evidence>
<dbReference type="EMBL" id="JAHUTI010041984">
    <property type="protein sequence ID" value="MED6246075.1"/>
    <property type="molecule type" value="Genomic_DNA"/>
</dbReference>
<organism evidence="2 3">
    <name type="scientific">Ataeniobius toweri</name>
    <dbReference type="NCBI Taxonomy" id="208326"/>
    <lineage>
        <taxon>Eukaryota</taxon>
        <taxon>Metazoa</taxon>
        <taxon>Chordata</taxon>
        <taxon>Craniata</taxon>
        <taxon>Vertebrata</taxon>
        <taxon>Euteleostomi</taxon>
        <taxon>Actinopterygii</taxon>
        <taxon>Neopterygii</taxon>
        <taxon>Teleostei</taxon>
        <taxon>Neoteleostei</taxon>
        <taxon>Acanthomorphata</taxon>
        <taxon>Ovalentaria</taxon>
        <taxon>Atherinomorphae</taxon>
        <taxon>Cyprinodontiformes</taxon>
        <taxon>Goodeidae</taxon>
        <taxon>Ataeniobius</taxon>
    </lineage>
</organism>
<protein>
    <submittedName>
        <fullName evidence="2">Uncharacterized protein</fullName>
    </submittedName>
</protein>
<feature type="region of interest" description="Disordered" evidence="1">
    <location>
        <begin position="79"/>
        <end position="102"/>
    </location>
</feature>
<proteinExistence type="predicted"/>
<accession>A0ABU7B8V9</accession>
<feature type="compositionally biased region" description="Low complexity" evidence="1">
    <location>
        <begin position="84"/>
        <end position="93"/>
    </location>
</feature>
<dbReference type="Proteomes" id="UP001345963">
    <property type="component" value="Unassembled WGS sequence"/>
</dbReference>
<keyword evidence="3" id="KW-1185">Reference proteome</keyword>